<dbReference type="KEGG" id="cate:C2869_01280"/>
<evidence type="ECO:0000313" key="3">
    <source>
        <dbReference type="Proteomes" id="UP000244441"/>
    </source>
</evidence>
<feature type="transmembrane region" description="Helical" evidence="1">
    <location>
        <begin position="42"/>
        <end position="64"/>
    </location>
</feature>
<feature type="transmembrane region" description="Helical" evidence="1">
    <location>
        <begin position="12"/>
        <end position="36"/>
    </location>
</feature>
<keyword evidence="3" id="KW-1185">Reference proteome</keyword>
<evidence type="ECO:0000256" key="1">
    <source>
        <dbReference type="SAM" id="Phobius"/>
    </source>
</evidence>
<protein>
    <submittedName>
        <fullName evidence="2">Uncharacterized protein</fullName>
    </submittedName>
</protein>
<sequence length="124" mass="14169">MEYLTKSKIASLAKIHLALGVVLYFCILVGFLLNSIETFADIWFGIRLAFLLSFVSFVIGLIYFCPVLSLLFRCSALSYFSVSFFALLPSFILYCFEPVKFYLFSMVASLVLGLSFYHKNKHRS</sequence>
<organism evidence="2 3">
    <name type="scientific">Saccharobesus litoralis</name>
    <dbReference type="NCBI Taxonomy" id="2172099"/>
    <lineage>
        <taxon>Bacteria</taxon>
        <taxon>Pseudomonadati</taxon>
        <taxon>Pseudomonadota</taxon>
        <taxon>Gammaproteobacteria</taxon>
        <taxon>Alteromonadales</taxon>
        <taxon>Alteromonadaceae</taxon>
        <taxon>Saccharobesus</taxon>
    </lineage>
</organism>
<keyword evidence="1" id="KW-0472">Membrane</keyword>
<keyword evidence="1" id="KW-0812">Transmembrane</keyword>
<accession>A0A2S0VLS5</accession>
<feature type="transmembrane region" description="Helical" evidence="1">
    <location>
        <begin position="76"/>
        <end position="94"/>
    </location>
</feature>
<gene>
    <name evidence="2" type="ORF">C2869_01280</name>
</gene>
<reference evidence="2 3" key="1">
    <citation type="submission" date="2018-01" db="EMBL/GenBank/DDBJ databases">
        <title>Genome sequence of a Cantenovulum-like bacteria.</title>
        <authorList>
            <person name="Tan W.R."/>
            <person name="Lau N.-S."/>
            <person name="Go F."/>
            <person name="Amirul A.-A.A."/>
        </authorList>
    </citation>
    <scope>NUCLEOTIDE SEQUENCE [LARGE SCALE GENOMIC DNA]</scope>
    <source>
        <strain evidence="2 3">CCB-QB4</strain>
    </source>
</reference>
<dbReference type="AlphaFoldDB" id="A0A2S0VLS5"/>
<feature type="transmembrane region" description="Helical" evidence="1">
    <location>
        <begin position="100"/>
        <end position="117"/>
    </location>
</feature>
<evidence type="ECO:0000313" key="2">
    <source>
        <dbReference type="EMBL" id="AWB65158.1"/>
    </source>
</evidence>
<proteinExistence type="predicted"/>
<keyword evidence="1" id="KW-1133">Transmembrane helix</keyword>
<dbReference type="EMBL" id="CP026604">
    <property type="protein sequence ID" value="AWB65158.1"/>
    <property type="molecule type" value="Genomic_DNA"/>
</dbReference>
<dbReference type="Proteomes" id="UP000244441">
    <property type="component" value="Chromosome"/>
</dbReference>
<name>A0A2S0VLS5_9ALTE</name>